<gene>
    <name evidence="2" type="ORF">HMPREF0373_02548</name>
</gene>
<dbReference type="EMBL" id="AWVJ01000157">
    <property type="protein sequence ID" value="ERK43205.1"/>
    <property type="molecule type" value="Genomic_DNA"/>
</dbReference>
<dbReference type="Proteomes" id="UP000016608">
    <property type="component" value="Unassembled WGS sequence"/>
</dbReference>
<proteinExistence type="predicted"/>
<dbReference type="AlphaFoldDB" id="U2NYL1"/>
<keyword evidence="1" id="KW-0732">Signal</keyword>
<feature type="signal peptide" evidence="1">
    <location>
        <begin position="1"/>
        <end position="44"/>
    </location>
</feature>
<dbReference type="HOGENOM" id="CLU_411473_0_0_9"/>
<organism evidence="2 3">
    <name type="scientific">Eubacterium ramulus ATCC 29099</name>
    <dbReference type="NCBI Taxonomy" id="1256908"/>
    <lineage>
        <taxon>Bacteria</taxon>
        <taxon>Bacillati</taxon>
        <taxon>Bacillota</taxon>
        <taxon>Clostridia</taxon>
        <taxon>Eubacteriales</taxon>
        <taxon>Eubacteriaceae</taxon>
        <taxon>Eubacterium</taxon>
    </lineage>
</organism>
<evidence type="ECO:0008006" key="4">
    <source>
        <dbReference type="Google" id="ProtNLM"/>
    </source>
</evidence>
<name>U2NYL1_EUBRA</name>
<dbReference type="PATRIC" id="fig|1256908.3.peg.2345"/>
<evidence type="ECO:0000313" key="2">
    <source>
        <dbReference type="EMBL" id="ERK43205.1"/>
    </source>
</evidence>
<evidence type="ECO:0000313" key="3">
    <source>
        <dbReference type="Proteomes" id="UP000016608"/>
    </source>
</evidence>
<sequence>MVAENAAYKQGERWKIHMKKRFAKTVALVVATALTAGAPVSVMAAEEQSETVAVQEVSAPELPQGTDPMTLDGMQQLNDGNWYYMEHGKVSDKANGTLQPVGDEWLYVGRYRVDNSYTGLCANEAGTWYVAKGKVQFDHTGVVSQRENDRTNWYYVTDGKVDTGVNGLCYVSINGTEGWYNFKDGMVTGAYHQLVEYNGSWWYIGKDAEVDFSYTGVCQNSAGTWYVKNGQVDFGFSGVLEGKSENFHKPYKYYFVNGKTYERVHGVYYTTVNGVSGWYGFYKGELATTAPYGVANLLPNEAGWWCIDSLTGQVDFSKNGFEFVREENGTGHLWYVRDGQVDFSRNGAYIYPDHVIPAEKYCWLVGGQIDQTCSGVYYLNLDGIEGWYGFLEGQQITYTLLPNPDDGSWWYVGGNGQVNFSYTGIFRAKDHSYHLAEDAWYVRNGQVDFSYTGLVYENEKCYLVQDGRVQKENNSLAYLTLNGETAWWQVTDGYICTENDKKYDEETLVYYDGSWWYVKNHKVDFSYNGFVDYKGTLWYVKNGRYSYETTGFVMADGYSCYYVTNGRFDNSYEDVVYGSIDGETAWWMINNGRCAYWKMAETHTEPDSFAANANGLWACNDGRVNFDLNGPYTGTVPYNVEKNQRVMIRYHYQMENGQVTGLQVEVV</sequence>
<accession>U2NYL1</accession>
<feature type="chain" id="PRO_5004632177" description="Cell wall-binding repeat protein" evidence="1">
    <location>
        <begin position="45"/>
        <end position="667"/>
    </location>
</feature>
<protein>
    <recommendedName>
        <fullName evidence="4">Cell wall-binding repeat protein</fullName>
    </recommendedName>
</protein>
<reference evidence="2 3" key="1">
    <citation type="submission" date="2013-06" db="EMBL/GenBank/DDBJ databases">
        <authorList>
            <person name="Weinstock G."/>
            <person name="Sodergren E."/>
            <person name="Lobos E.A."/>
            <person name="Fulton L."/>
            <person name="Fulton R."/>
            <person name="Courtney L."/>
            <person name="Fronick C."/>
            <person name="O'Laughlin M."/>
            <person name="Godfrey J."/>
            <person name="Wilson R.M."/>
            <person name="Miner T."/>
            <person name="Farmer C."/>
            <person name="Delehaunty K."/>
            <person name="Cordes M."/>
            <person name="Minx P."/>
            <person name="Tomlinson C."/>
            <person name="Chen J."/>
            <person name="Wollam A."/>
            <person name="Pepin K.H."/>
            <person name="Bhonagiri V."/>
            <person name="Zhang X."/>
            <person name="Warren W."/>
            <person name="Mitreva M."/>
            <person name="Mardis E.R."/>
            <person name="Wilson R.K."/>
        </authorList>
    </citation>
    <scope>NUCLEOTIDE SEQUENCE [LARGE SCALE GENOMIC DNA]</scope>
    <source>
        <strain evidence="2 3">ATCC 29099</strain>
    </source>
</reference>
<keyword evidence="3" id="KW-1185">Reference proteome</keyword>
<comment type="caution">
    <text evidence="2">The sequence shown here is derived from an EMBL/GenBank/DDBJ whole genome shotgun (WGS) entry which is preliminary data.</text>
</comment>
<evidence type="ECO:0000256" key="1">
    <source>
        <dbReference type="SAM" id="SignalP"/>
    </source>
</evidence>
<dbReference type="Pfam" id="PF21540">
    <property type="entry name" value="Choline_bind_4"/>
    <property type="match status" value="7"/>
</dbReference>
<dbReference type="InterPro" id="IPR048713">
    <property type="entry name" value="Choline_bind_rpt"/>
</dbReference>